<keyword evidence="4 8" id="KW-0689">Ribosomal protein</keyword>
<dbReference type="GO" id="GO:0005840">
    <property type="term" value="C:ribosome"/>
    <property type="evidence" value="ECO:0007669"/>
    <property type="project" value="UniProtKB-KW"/>
</dbReference>
<name>A0A0U1XDG4_EUSLA</name>
<dbReference type="PANTHER" id="PTHR11758">
    <property type="entry name" value="40S RIBOSOMAL PROTEIN S15A"/>
    <property type="match status" value="1"/>
</dbReference>
<dbReference type="InterPro" id="IPR047863">
    <property type="entry name" value="Ribosomal_uS8_CS"/>
</dbReference>
<accession>A0A0U1XDG4</accession>
<evidence type="ECO:0000313" key="9">
    <source>
        <dbReference type="EMBL" id="AIR12575.1"/>
    </source>
</evidence>
<dbReference type="InterPro" id="IPR000630">
    <property type="entry name" value="Ribosomal_uS8"/>
</dbReference>
<geneLocation type="plastid" evidence="9"/>
<evidence type="ECO:0000256" key="8">
    <source>
        <dbReference type="RuleBase" id="RU003660"/>
    </source>
</evidence>
<evidence type="ECO:0000256" key="6">
    <source>
        <dbReference type="ARBA" id="ARBA00035153"/>
    </source>
</evidence>
<keyword evidence="5 8" id="KW-0687">Ribonucleoprotein</keyword>
<dbReference type="GO" id="GO:0005737">
    <property type="term" value="C:cytoplasm"/>
    <property type="evidence" value="ECO:0007669"/>
    <property type="project" value="UniProtKB-ARBA"/>
</dbReference>
<dbReference type="Gene3D" id="3.30.1490.10">
    <property type="match status" value="1"/>
</dbReference>
<dbReference type="PROSITE" id="PS00053">
    <property type="entry name" value="RIBOSOMAL_S8"/>
    <property type="match status" value="1"/>
</dbReference>
<dbReference type="GO" id="GO:0006412">
    <property type="term" value="P:translation"/>
    <property type="evidence" value="ECO:0007669"/>
    <property type="project" value="InterPro"/>
</dbReference>
<dbReference type="RefSeq" id="YP_009092716.1">
    <property type="nucleotide sequence ID" value="NC_025305.1"/>
</dbReference>
<protein>
    <recommendedName>
        <fullName evidence="6">Small ribosomal subunit protein uS8c</fullName>
    </recommendedName>
    <alternativeName>
        <fullName evidence="7">30S ribosomal protein S8, chloroplastic</fullName>
    </alternativeName>
</protein>
<dbReference type="EMBL" id="KM233639">
    <property type="protein sequence ID" value="AIR12575.1"/>
    <property type="molecule type" value="Genomic_DNA"/>
</dbReference>
<keyword evidence="9" id="KW-0934">Plastid</keyword>
<dbReference type="FunFam" id="3.30.1490.10:FF:000001">
    <property type="entry name" value="30S ribosomal protein S8"/>
    <property type="match status" value="1"/>
</dbReference>
<dbReference type="GeneID" id="20833218"/>
<dbReference type="GO" id="GO:1990904">
    <property type="term" value="C:ribonucleoprotein complex"/>
    <property type="evidence" value="ECO:0007669"/>
    <property type="project" value="UniProtKB-KW"/>
</dbReference>
<dbReference type="Pfam" id="PF00410">
    <property type="entry name" value="Ribosomal_S8"/>
    <property type="match status" value="1"/>
</dbReference>
<evidence type="ECO:0000256" key="3">
    <source>
        <dbReference type="ARBA" id="ARBA00011458"/>
    </source>
</evidence>
<proteinExistence type="inferred from homology"/>
<dbReference type="AlphaFoldDB" id="A0A0U1XDG4"/>
<dbReference type="NCBIfam" id="NF001109">
    <property type="entry name" value="PRK00136.1"/>
    <property type="match status" value="1"/>
</dbReference>
<evidence type="ECO:0000256" key="5">
    <source>
        <dbReference type="ARBA" id="ARBA00023274"/>
    </source>
</evidence>
<evidence type="ECO:0000256" key="2">
    <source>
        <dbReference type="ARBA" id="ARBA00006471"/>
    </source>
</evidence>
<evidence type="ECO:0000256" key="7">
    <source>
        <dbReference type="ARBA" id="ARBA00035516"/>
    </source>
</evidence>
<gene>
    <name evidence="9" type="primary">rps8</name>
</gene>
<sequence length="136" mass="15642">MNQDTIASMITSIRNSEMTKSGTVRIPSTKITETLAKIFLREGFIKNVRKHQESNKHFLVLSLRRKKERTTKRIYRNQTIFKRISRPGVRVYSNYQKIPKILGGMGIVILSSSKGLITDREAITWKIGGEIICVLY</sequence>
<comment type="similarity">
    <text evidence="2 8">Belongs to the universal ribosomal protein uS8 family.</text>
</comment>
<dbReference type="Gene3D" id="3.30.1370.30">
    <property type="match status" value="1"/>
</dbReference>
<dbReference type="SUPFAM" id="SSF56047">
    <property type="entry name" value="Ribosomal protein S8"/>
    <property type="match status" value="1"/>
</dbReference>
<dbReference type="GO" id="GO:0003735">
    <property type="term" value="F:structural constituent of ribosome"/>
    <property type="evidence" value="ECO:0007669"/>
    <property type="project" value="InterPro"/>
</dbReference>
<dbReference type="HAMAP" id="MF_01302_B">
    <property type="entry name" value="Ribosomal_uS8_B"/>
    <property type="match status" value="1"/>
</dbReference>
<dbReference type="InterPro" id="IPR035987">
    <property type="entry name" value="Ribosomal_uS8_sf"/>
</dbReference>
<evidence type="ECO:0000256" key="1">
    <source>
        <dbReference type="ARBA" id="ARBA00002569"/>
    </source>
</evidence>
<comment type="function">
    <text evidence="1">One of the primary rRNA binding proteins, it binds directly to 16S rRNA central domain where it helps coordinate assembly of the platform of the 30S subunit.</text>
</comment>
<organism evidence="9">
    <name type="scientific">Eustrephus latifolius</name>
    <name type="common">Wombat berry</name>
    <dbReference type="NCBI Taxonomy" id="101708"/>
    <lineage>
        <taxon>Eukaryota</taxon>
        <taxon>Viridiplantae</taxon>
        <taxon>Streptophyta</taxon>
        <taxon>Embryophyta</taxon>
        <taxon>Tracheophyta</taxon>
        <taxon>Spermatophyta</taxon>
        <taxon>Magnoliopsida</taxon>
        <taxon>Liliopsida</taxon>
        <taxon>Asparagales</taxon>
        <taxon>Asparagaceae</taxon>
        <taxon>Lomandroideae</taxon>
        <taxon>Eustrephus</taxon>
    </lineage>
</organism>
<reference evidence="9" key="1">
    <citation type="journal article" date="2014" name="Mitochondrial DNA">
        <title>The complete plastid genome sequence of Eustrephus latifolius (Asparagaceae: Lomandroideae).</title>
        <authorList>
            <person name="Kim H.T."/>
            <person name="Kim J.S."/>
            <person name="Kim J.H."/>
        </authorList>
    </citation>
    <scope>NUCLEOTIDE SEQUENCE</scope>
</reference>
<comment type="subunit">
    <text evidence="3">Part of the 30S ribosomal subunit.</text>
</comment>
<evidence type="ECO:0000256" key="4">
    <source>
        <dbReference type="ARBA" id="ARBA00022980"/>
    </source>
</evidence>